<dbReference type="Pfam" id="PF13456">
    <property type="entry name" value="RVT_3"/>
    <property type="match status" value="1"/>
</dbReference>
<evidence type="ECO:0000259" key="1">
    <source>
        <dbReference type="Pfam" id="PF13456"/>
    </source>
</evidence>
<comment type="caution">
    <text evidence="3">The sequence shown here is derived from an EMBL/GenBank/DDBJ whole genome shotgun (WGS) entry which is preliminary data.</text>
</comment>
<dbReference type="SUPFAM" id="SSF53098">
    <property type="entry name" value="Ribonuclease H-like"/>
    <property type="match status" value="1"/>
</dbReference>
<protein>
    <recommendedName>
        <fullName evidence="5">Reverse transcriptase</fullName>
    </recommendedName>
</protein>
<organism evidence="3 4">
    <name type="scientific">Gossypium trilobum</name>
    <dbReference type="NCBI Taxonomy" id="34281"/>
    <lineage>
        <taxon>Eukaryota</taxon>
        <taxon>Viridiplantae</taxon>
        <taxon>Streptophyta</taxon>
        <taxon>Embryophyta</taxon>
        <taxon>Tracheophyta</taxon>
        <taxon>Spermatophyta</taxon>
        <taxon>Magnoliopsida</taxon>
        <taxon>eudicotyledons</taxon>
        <taxon>Gunneridae</taxon>
        <taxon>Pentapetalae</taxon>
        <taxon>rosids</taxon>
        <taxon>malvids</taxon>
        <taxon>Malvales</taxon>
        <taxon>Malvaceae</taxon>
        <taxon>Malvoideae</taxon>
        <taxon>Gossypium</taxon>
    </lineage>
</organism>
<gene>
    <name evidence="3" type="ORF">Gotri_028008</name>
</gene>
<reference evidence="3 4" key="1">
    <citation type="journal article" date="2019" name="Genome Biol. Evol.">
        <title>Insights into the evolution of the New World diploid cottons (Gossypium, subgenus Houzingenia) based on genome sequencing.</title>
        <authorList>
            <person name="Grover C.E."/>
            <person name="Arick M.A. 2nd"/>
            <person name="Thrash A."/>
            <person name="Conover J.L."/>
            <person name="Sanders W.S."/>
            <person name="Peterson D.G."/>
            <person name="Frelichowski J.E."/>
            <person name="Scheffler J.A."/>
            <person name="Scheffler B.E."/>
            <person name="Wendel J.F."/>
        </authorList>
    </citation>
    <scope>NUCLEOTIDE SEQUENCE [LARGE SCALE GENOMIC DNA]</scope>
    <source>
        <strain evidence="3">8</strain>
        <tissue evidence="3">Leaf</tissue>
    </source>
</reference>
<dbReference type="InterPro" id="IPR036691">
    <property type="entry name" value="Endo/exonu/phosph_ase_sf"/>
</dbReference>
<dbReference type="InterPro" id="IPR026960">
    <property type="entry name" value="RVT-Znf"/>
</dbReference>
<dbReference type="Gene3D" id="3.30.420.10">
    <property type="entry name" value="Ribonuclease H-like superfamily/Ribonuclease H"/>
    <property type="match status" value="1"/>
</dbReference>
<feature type="domain" description="Reverse transcriptase zinc-binding" evidence="2">
    <location>
        <begin position="191"/>
        <end position="285"/>
    </location>
</feature>
<evidence type="ECO:0000313" key="3">
    <source>
        <dbReference type="EMBL" id="MBA0788218.1"/>
    </source>
</evidence>
<evidence type="ECO:0000313" key="4">
    <source>
        <dbReference type="Proteomes" id="UP000593568"/>
    </source>
</evidence>
<dbReference type="InterPro" id="IPR002156">
    <property type="entry name" value="RNaseH_domain"/>
</dbReference>
<dbReference type="EMBL" id="JABEZW010227380">
    <property type="protein sequence ID" value="MBA0788218.1"/>
    <property type="molecule type" value="Genomic_DNA"/>
</dbReference>
<dbReference type="CDD" id="cd06222">
    <property type="entry name" value="RNase_H_like"/>
    <property type="match status" value="1"/>
</dbReference>
<dbReference type="GO" id="GO:0003676">
    <property type="term" value="F:nucleic acid binding"/>
    <property type="evidence" value="ECO:0007669"/>
    <property type="project" value="InterPro"/>
</dbReference>
<dbReference type="Pfam" id="PF13966">
    <property type="entry name" value="zf-RVT"/>
    <property type="match status" value="1"/>
</dbReference>
<dbReference type="GO" id="GO:0004523">
    <property type="term" value="F:RNA-DNA hybrid ribonuclease activity"/>
    <property type="evidence" value="ECO:0007669"/>
    <property type="project" value="InterPro"/>
</dbReference>
<evidence type="ECO:0008006" key="5">
    <source>
        <dbReference type="Google" id="ProtNLM"/>
    </source>
</evidence>
<evidence type="ECO:0000259" key="2">
    <source>
        <dbReference type="Pfam" id="PF13966"/>
    </source>
</evidence>
<dbReference type="Proteomes" id="UP000593568">
    <property type="component" value="Unassembled WGS sequence"/>
</dbReference>
<feature type="domain" description="RNase H type-1" evidence="1">
    <location>
        <begin position="385"/>
        <end position="506"/>
    </location>
</feature>
<keyword evidence="4" id="KW-1185">Reference proteome</keyword>
<accession>A0A7J9FSR2</accession>
<proteinExistence type="predicted"/>
<name>A0A7J9FSR2_9ROSI</name>
<dbReference type="InterPro" id="IPR052929">
    <property type="entry name" value="RNase_H-like_EbsB-rel"/>
</dbReference>
<dbReference type="InterPro" id="IPR012337">
    <property type="entry name" value="RNaseH-like_sf"/>
</dbReference>
<dbReference type="PANTHER" id="PTHR47074:SF61">
    <property type="entry name" value="RNASE H TYPE-1 DOMAIN-CONTAINING PROTEIN"/>
    <property type="match status" value="1"/>
</dbReference>
<dbReference type="SUPFAM" id="SSF56219">
    <property type="entry name" value="DNase I-like"/>
    <property type="match status" value="1"/>
</dbReference>
<dbReference type="AlphaFoldDB" id="A0A7J9FSR2"/>
<dbReference type="InterPro" id="IPR044730">
    <property type="entry name" value="RNase_H-like_dom_plant"/>
</dbReference>
<dbReference type="PANTHER" id="PTHR47074">
    <property type="entry name" value="BNAC02G40300D PROTEIN"/>
    <property type="match status" value="1"/>
</dbReference>
<sequence>MQAFREALEECQLEDLGYSGVWFIWERGNLPETNIRERLDRGVSNDKWRSLFPAGNVKHLTHSLSDHCPLLLNTSREIFSKRAPKFKFEAWWLMEETCEKVIKESWESETGTVMERLERLQIDLMAWANLNLHLNDTRVAEFIDHSSRTWKKELIEATFPENVAEKILSIPLAEVPHDDSQVWRAEASSEFTARSAYKLLQGTEDNPRAFALQNEYKDFYNRLWLLDIPSKIKITVWKISWNFLATRVNLVFKKLANTIVCPRCGLGPENTDHLFRECPVSEEVWRELSYHQCLNANQMEFSQWLTWVFSQSSTSQCRIFCCALWAIWGDRNARVHKIVSKSGKEIGRYVQRYITELNEIDKRRLKAPIIVKKWRKSPDRMIKINFDAAYDGRRNRSAVGIVARNSEGSVLLSCSEIHHRITLVFAAEAVACRKALQAGIGMKWESIILEGDSLSIIRKCKKKNPNESWVSAYINDIHQLRQKLKECSFGYVPRSANNLAHIIAKETLRRNEGIYLVGKVPEAAEAQAACEKEREPD</sequence>
<dbReference type="InterPro" id="IPR036397">
    <property type="entry name" value="RNaseH_sf"/>
</dbReference>